<feature type="transmembrane region" description="Helical" evidence="2">
    <location>
        <begin position="178"/>
        <end position="200"/>
    </location>
</feature>
<feature type="transmembrane region" description="Helical" evidence="2">
    <location>
        <begin position="109"/>
        <end position="130"/>
    </location>
</feature>
<evidence type="ECO:0000256" key="1">
    <source>
        <dbReference type="SAM" id="MobiDB-lite"/>
    </source>
</evidence>
<feature type="domain" description="Phosphatidic acid phosphatase type 2/haloperoxidase" evidence="3">
    <location>
        <begin position="106"/>
        <end position="221"/>
    </location>
</feature>
<comment type="caution">
    <text evidence="4">The sequence shown here is derived from an EMBL/GenBank/DDBJ whole genome shotgun (WGS) entry which is preliminary data.</text>
</comment>
<evidence type="ECO:0000259" key="3">
    <source>
        <dbReference type="SMART" id="SM00014"/>
    </source>
</evidence>
<dbReference type="EMBL" id="BAAAJX010000010">
    <property type="protein sequence ID" value="GAA1493767.1"/>
    <property type="molecule type" value="Genomic_DNA"/>
</dbReference>
<dbReference type="InterPro" id="IPR036938">
    <property type="entry name" value="PAP2/HPO_sf"/>
</dbReference>
<dbReference type="Pfam" id="PF01569">
    <property type="entry name" value="PAP2"/>
    <property type="match status" value="1"/>
</dbReference>
<organism evidence="4 5">
    <name type="scientific">Curtobacterium herbarum</name>
    <dbReference type="NCBI Taxonomy" id="150122"/>
    <lineage>
        <taxon>Bacteria</taxon>
        <taxon>Bacillati</taxon>
        <taxon>Actinomycetota</taxon>
        <taxon>Actinomycetes</taxon>
        <taxon>Micrococcales</taxon>
        <taxon>Microbacteriaceae</taxon>
        <taxon>Curtobacterium</taxon>
    </lineage>
</organism>
<proteinExistence type="predicted"/>
<feature type="transmembrane region" description="Helical" evidence="2">
    <location>
        <begin position="78"/>
        <end position="102"/>
    </location>
</feature>
<keyword evidence="2" id="KW-0472">Membrane</keyword>
<keyword evidence="2" id="KW-1133">Transmembrane helix</keyword>
<feature type="transmembrane region" description="Helical" evidence="2">
    <location>
        <begin position="150"/>
        <end position="171"/>
    </location>
</feature>
<feature type="region of interest" description="Disordered" evidence="1">
    <location>
        <begin position="1"/>
        <end position="21"/>
    </location>
</feature>
<feature type="transmembrane region" description="Helical" evidence="2">
    <location>
        <begin position="33"/>
        <end position="54"/>
    </location>
</feature>
<reference evidence="4 5" key="1">
    <citation type="journal article" date="2019" name="Int. J. Syst. Evol. Microbiol.">
        <title>The Global Catalogue of Microorganisms (GCM) 10K type strain sequencing project: providing services to taxonomists for standard genome sequencing and annotation.</title>
        <authorList>
            <consortium name="The Broad Institute Genomics Platform"/>
            <consortium name="The Broad Institute Genome Sequencing Center for Infectious Disease"/>
            <person name="Wu L."/>
            <person name="Ma J."/>
        </authorList>
    </citation>
    <scope>NUCLEOTIDE SEQUENCE [LARGE SCALE GENOMIC DNA]</scope>
    <source>
        <strain evidence="4 5">JCM 12140</strain>
    </source>
</reference>
<accession>A0ABN1ZEH1</accession>
<dbReference type="Proteomes" id="UP001501742">
    <property type="component" value="Unassembled WGS sequence"/>
</dbReference>
<evidence type="ECO:0000313" key="4">
    <source>
        <dbReference type="EMBL" id="GAA1493767.1"/>
    </source>
</evidence>
<keyword evidence="2" id="KW-0812">Transmembrane</keyword>
<evidence type="ECO:0000256" key="2">
    <source>
        <dbReference type="SAM" id="Phobius"/>
    </source>
</evidence>
<gene>
    <name evidence="4" type="ORF">GCM10009627_21130</name>
</gene>
<dbReference type="InterPro" id="IPR000326">
    <property type="entry name" value="PAP2/HPO"/>
</dbReference>
<keyword evidence="5" id="KW-1185">Reference proteome</keyword>
<dbReference type="Gene3D" id="1.20.144.10">
    <property type="entry name" value="Phosphatidic acid phosphatase type 2/haloperoxidase"/>
    <property type="match status" value="1"/>
</dbReference>
<dbReference type="RefSeq" id="WP_204610132.1">
    <property type="nucleotide sequence ID" value="NZ_BAAAJX010000010.1"/>
</dbReference>
<sequence length="244" mass="26018">MTDAPAPTPARQEPSARREHAPTGILVRTPYPLATIAIALGTVIVITIVGFVLGDVDFGLAHALNTLHTGPLGAVTTAVYHVISPAPAIGITIVVTGVLWAVQRDVRPAAAFAGTVAITWVPSDLVKELVHRPRPDTSLLPYPFATQPDPSYPSGHTVFILAIVIALTWVLRDTRWHTLAVTLGTVVVVVVVLSLTIDAVHYPTDVVASVVWALAVAPAARLVWVDWAMPRIPLLRGPSRTARH</sequence>
<name>A0ABN1ZEH1_9MICO</name>
<evidence type="ECO:0000313" key="5">
    <source>
        <dbReference type="Proteomes" id="UP001501742"/>
    </source>
</evidence>
<dbReference type="SMART" id="SM00014">
    <property type="entry name" value="acidPPc"/>
    <property type="match status" value="1"/>
</dbReference>
<feature type="transmembrane region" description="Helical" evidence="2">
    <location>
        <begin position="206"/>
        <end position="224"/>
    </location>
</feature>
<dbReference type="SUPFAM" id="SSF48317">
    <property type="entry name" value="Acid phosphatase/Vanadium-dependent haloperoxidase"/>
    <property type="match status" value="1"/>
</dbReference>
<protein>
    <recommendedName>
        <fullName evidence="3">Phosphatidic acid phosphatase type 2/haloperoxidase domain-containing protein</fullName>
    </recommendedName>
</protein>